<gene>
    <name evidence="2" type="ORF">ARAM_004563</name>
</gene>
<evidence type="ECO:0000313" key="2">
    <source>
        <dbReference type="EMBL" id="KKK25091.1"/>
    </source>
</evidence>
<dbReference type="Proteomes" id="UP000034291">
    <property type="component" value="Unassembled WGS sequence"/>
</dbReference>
<evidence type="ECO:0000313" key="3">
    <source>
        <dbReference type="Proteomes" id="UP000034291"/>
    </source>
</evidence>
<feature type="compositionally biased region" description="Low complexity" evidence="1">
    <location>
        <begin position="614"/>
        <end position="639"/>
    </location>
</feature>
<sequence length="704" mass="76349">MDTTTDSIGPAPRPPQLCNRYLDETRVRFTPVKISNAPRVWDRKPSTSFLARSKSRKVWKRFRSSFNSMKALQQLIGTESGSLQENELFLEINTRRNTDFSRGVKRQCLGVQRDSDDGCKNETEHCDVEPAAMRGRSFLETKWESEVSRKQRKLPAGYYDTLVHDAEQLNDGDLQSEENVDLEIGGNECGLNTSTSGFESVAQEHGAERDESPALTPSSPAVEAAYPHALPGEPERLLSEGRGVTRNIKPLDGVDETEIQKAFSTISSSGGAAATDKNASPIVAMTDDRQLRQPSAATIPIQHTDQDTAMDAPAQQQLTAELESTLVRSALRSSLDGEDTELLNNFLSKAKAKREAKAAAEAHAASATIAQDPEEKLQLQEVPVSVVEIPTPEARRVLEDLDTNSPSPQKSPSKSADEKDENAGDNASPAGRRSTRARSSRPLQRATAPTAVRHAFSLRRARGTEFVFLQRTEAQELALLTRRNTRQNKGDSTLPKFTLLGLARQTRETSPTSSSPSDSENQPKSQKPDKPPKKHVSWNDEQLVQFEGSESSEETPGQGGKATTNSPEKRKAASNRSSRSQTSSKTGGDKAAAAATTASATAPSRGRRVRRLGPSRVDSTTTTDLDSASSSPSSPTTSPIAKRKKLTPKSPKPTTMRTPSKAATSTGSSEEKPSLLSGGRSVKTSLLKVNAGSTPMPRRVRSRS</sequence>
<keyword evidence="3" id="KW-1185">Reference proteome</keyword>
<dbReference type="STRING" id="308745.A0A0F8VPI4"/>
<feature type="region of interest" description="Disordered" evidence="1">
    <location>
        <begin position="396"/>
        <end position="451"/>
    </location>
</feature>
<proteinExistence type="predicted"/>
<feature type="region of interest" description="Disordered" evidence="1">
    <location>
        <begin position="193"/>
        <end position="219"/>
    </location>
</feature>
<dbReference type="AlphaFoldDB" id="A0A0F8VPI4"/>
<feature type="compositionally biased region" description="Polar residues" evidence="1">
    <location>
        <begin position="656"/>
        <end position="668"/>
    </location>
</feature>
<dbReference type="EMBL" id="JZBS01000833">
    <property type="protein sequence ID" value="KKK25091.1"/>
    <property type="molecule type" value="Genomic_DNA"/>
</dbReference>
<evidence type="ECO:0000256" key="1">
    <source>
        <dbReference type="SAM" id="MobiDB-lite"/>
    </source>
</evidence>
<reference evidence="2 3" key="1">
    <citation type="submission" date="2015-02" db="EMBL/GenBank/DDBJ databases">
        <title>Draft Genome Sequences of Two Closely-Related Aflatoxigenic Aspergillus Species Obtained from the Cote d'Ivoire.</title>
        <authorList>
            <person name="Moore G.G."/>
            <person name="Beltz S.B."/>
            <person name="Mack B.M."/>
        </authorList>
    </citation>
    <scope>NUCLEOTIDE SEQUENCE [LARGE SCALE GENOMIC DNA]</scope>
    <source>
        <strain evidence="2 3">SRRC1468</strain>
    </source>
</reference>
<comment type="caution">
    <text evidence="2">The sequence shown here is derived from an EMBL/GenBank/DDBJ whole genome shotgun (WGS) entry which is preliminary data.</text>
</comment>
<accession>A0A0F8VPI4</accession>
<organism evidence="2 3">
    <name type="scientific">Aspergillus rambellii</name>
    <dbReference type="NCBI Taxonomy" id="308745"/>
    <lineage>
        <taxon>Eukaryota</taxon>
        <taxon>Fungi</taxon>
        <taxon>Dikarya</taxon>
        <taxon>Ascomycota</taxon>
        <taxon>Pezizomycotina</taxon>
        <taxon>Eurotiomycetes</taxon>
        <taxon>Eurotiomycetidae</taxon>
        <taxon>Eurotiales</taxon>
        <taxon>Aspergillaceae</taxon>
        <taxon>Aspergillus</taxon>
        <taxon>Aspergillus subgen. Nidulantes</taxon>
    </lineage>
</organism>
<feature type="compositionally biased region" description="Low complexity" evidence="1">
    <location>
        <begin position="591"/>
        <end position="604"/>
    </location>
</feature>
<dbReference type="OrthoDB" id="4207369at2759"/>
<protein>
    <submittedName>
        <fullName evidence="2">Uncharacterized protein</fullName>
    </submittedName>
</protein>
<feature type="region of interest" description="Disordered" evidence="1">
    <location>
        <begin position="482"/>
        <end position="704"/>
    </location>
</feature>
<feature type="compositionally biased region" description="Low complexity" evidence="1">
    <location>
        <begin position="405"/>
        <end position="414"/>
    </location>
</feature>
<feature type="compositionally biased region" description="Low complexity" evidence="1">
    <location>
        <begin position="574"/>
        <end position="584"/>
    </location>
</feature>
<name>A0A0F8VPI4_9EURO</name>
<feature type="compositionally biased region" description="Low complexity" evidence="1">
    <location>
        <begin position="509"/>
        <end position="525"/>
    </location>
</feature>